<dbReference type="PANTHER" id="PTHR46383">
    <property type="entry name" value="ASPARTATE AMINOTRANSFERASE"/>
    <property type="match status" value="1"/>
</dbReference>
<feature type="domain" description="Aminotransferase class I/classII large" evidence="7">
    <location>
        <begin position="28"/>
        <end position="371"/>
    </location>
</feature>
<dbReference type="InterPro" id="IPR015421">
    <property type="entry name" value="PyrdxlP-dep_Trfase_major"/>
</dbReference>
<dbReference type="Proteomes" id="UP001597347">
    <property type="component" value="Unassembled WGS sequence"/>
</dbReference>
<keyword evidence="4 6" id="KW-0808">Transferase</keyword>
<dbReference type="InterPro" id="IPR004839">
    <property type="entry name" value="Aminotransferase_I/II_large"/>
</dbReference>
<reference evidence="9" key="1">
    <citation type="journal article" date="2019" name="Int. J. Syst. Evol. Microbiol.">
        <title>The Global Catalogue of Microorganisms (GCM) 10K type strain sequencing project: providing services to taxonomists for standard genome sequencing and annotation.</title>
        <authorList>
            <consortium name="The Broad Institute Genomics Platform"/>
            <consortium name="The Broad Institute Genome Sequencing Center for Infectious Disease"/>
            <person name="Wu L."/>
            <person name="Ma J."/>
        </authorList>
    </citation>
    <scope>NUCLEOTIDE SEQUENCE [LARGE SCALE GENOMIC DNA]</scope>
    <source>
        <strain evidence="9">CGMCC 1.12471</strain>
    </source>
</reference>
<organism evidence="8 9">
    <name type="scientific">Amnibacterium endophyticum</name>
    <dbReference type="NCBI Taxonomy" id="2109337"/>
    <lineage>
        <taxon>Bacteria</taxon>
        <taxon>Bacillati</taxon>
        <taxon>Actinomycetota</taxon>
        <taxon>Actinomycetes</taxon>
        <taxon>Micrococcales</taxon>
        <taxon>Microbacteriaceae</taxon>
        <taxon>Amnibacterium</taxon>
    </lineage>
</organism>
<dbReference type="GO" id="GO:0008483">
    <property type="term" value="F:transaminase activity"/>
    <property type="evidence" value="ECO:0007669"/>
    <property type="project" value="UniProtKB-KW"/>
</dbReference>
<gene>
    <name evidence="8" type="ORF">ACFSBI_11565</name>
</gene>
<dbReference type="Pfam" id="PF00155">
    <property type="entry name" value="Aminotran_1_2"/>
    <property type="match status" value="1"/>
</dbReference>
<evidence type="ECO:0000256" key="6">
    <source>
        <dbReference type="RuleBase" id="RU000481"/>
    </source>
</evidence>
<evidence type="ECO:0000313" key="8">
    <source>
        <dbReference type="EMBL" id="MFD1722188.1"/>
    </source>
</evidence>
<dbReference type="Gene3D" id="3.40.640.10">
    <property type="entry name" value="Type I PLP-dependent aspartate aminotransferase-like (Major domain)"/>
    <property type="match status" value="1"/>
</dbReference>
<dbReference type="PANTHER" id="PTHR46383:SF1">
    <property type="entry name" value="ASPARTATE AMINOTRANSFERASE"/>
    <property type="match status" value="1"/>
</dbReference>
<dbReference type="RefSeq" id="WP_377935064.1">
    <property type="nucleotide sequence ID" value="NZ_JBHUEA010000017.1"/>
</dbReference>
<keyword evidence="5" id="KW-0663">Pyridoxal phosphate</keyword>
<dbReference type="EMBL" id="JBHUEA010000017">
    <property type="protein sequence ID" value="MFD1722188.1"/>
    <property type="molecule type" value="Genomic_DNA"/>
</dbReference>
<evidence type="ECO:0000256" key="4">
    <source>
        <dbReference type="ARBA" id="ARBA00022679"/>
    </source>
</evidence>
<evidence type="ECO:0000256" key="1">
    <source>
        <dbReference type="ARBA" id="ARBA00001933"/>
    </source>
</evidence>
<evidence type="ECO:0000256" key="3">
    <source>
        <dbReference type="ARBA" id="ARBA00022576"/>
    </source>
</evidence>
<keyword evidence="3 6" id="KW-0032">Aminotransferase</keyword>
<dbReference type="InterPro" id="IPR050596">
    <property type="entry name" value="AspAT/PAT-like"/>
</dbReference>
<proteinExistence type="inferred from homology"/>
<accession>A0ABW4LHE9</accession>
<sequence length="376" mass="39993">MPSFTSNALAVPGSGIRRVHELAITLPDVLMLAVGEPDVPVAPHVLAAASEAWLADETDYTANGGLIELRSAIASRLEGFDAGPDQVWVTPGGTEAIFLALGLVLSPGDEVLVPDPGYTTFTMAPRMLHATPVPYRLEAARGFLPEAADLDALVTSRTRAIIVNSPSNPLGVVFPERVVADLVAFAQRHDLWVLSDEVYEAFTYGAPHVPPARFDPARTLTVRSFSKTYALTGGRVGYLVTPPGRGDVLRNFQEALISCVNTPAQRAAIAALTGPQDAVRAAADRYREHLEAATALLDDRGIGYLRPQGAFYLWIDVSHASDGGVAGWAERFLLEQRVAVAPGSAFGAAGEGWIRVCVAADRATLLEGLSRLPAPR</sequence>
<dbReference type="PROSITE" id="PS00105">
    <property type="entry name" value="AA_TRANSFER_CLASS_1"/>
    <property type="match status" value="1"/>
</dbReference>
<protein>
    <recommendedName>
        <fullName evidence="6">Aminotransferase</fullName>
        <ecNumber evidence="6">2.6.1.-</ecNumber>
    </recommendedName>
</protein>
<dbReference type="EC" id="2.6.1.-" evidence="6"/>
<dbReference type="InterPro" id="IPR004838">
    <property type="entry name" value="NHTrfase_class1_PyrdxlP-BS"/>
</dbReference>
<dbReference type="CDD" id="cd00609">
    <property type="entry name" value="AAT_like"/>
    <property type="match status" value="1"/>
</dbReference>
<comment type="cofactor">
    <cofactor evidence="1 6">
        <name>pyridoxal 5'-phosphate</name>
        <dbReference type="ChEBI" id="CHEBI:597326"/>
    </cofactor>
</comment>
<evidence type="ECO:0000313" key="9">
    <source>
        <dbReference type="Proteomes" id="UP001597347"/>
    </source>
</evidence>
<name>A0ABW4LHE9_9MICO</name>
<dbReference type="SUPFAM" id="SSF53383">
    <property type="entry name" value="PLP-dependent transferases"/>
    <property type="match status" value="1"/>
</dbReference>
<comment type="caution">
    <text evidence="8">The sequence shown here is derived from an EMBL/GenBank/DDBJ whole genome shotgun (WGS) entry which is preliminary data.</text>
</comment>
<comment type="similarity">
    <text evidence="2 6">Belongs to the class-I pyridoxal-phosphate-dependent aminotransferase family.</text>
</comment>
<keyword evidence="9" id="KW-1185">Reference proteome</keyword>
<evidence type="ECO:0000259" key="7">
    <source>
        <dbReference type="Pfam" id="PF00155"/>
    </source>
</evidence>
<evidence type="ECO:0000256" key="5">
    <source>
        <dbReference type="ARBA" id="ARBA00022898"/>
    </source>
</evidence>
<dbReference type="InterPro" id="IPR015424">
    <property type="entry name" value="PyrdxlP-dep_Trfase"/>
</dbReference>
<evidence type="ECO:0000256" key="2">
    <source>
        <dbReference type="ARBA" id="ARBA00007441"/>
    </source>
</evidence>